<organism evidence="2 3">
    <name type="scientific">Oleomonas cavernae</name>
    <dbReference type="NCBI Taxonomy" id="2320859"/>
    <lineage>
        <taxon>Bacteria</taxon>
        <taxon>Pseudomonadati</taxon>
        <taxon>Pseudomonadota</taxon>
        <taxon>Alphaproteobacteria</taxon>
        <taxon>Acetobacterales</taxon>
        <taxon>Acetobacteraceae</taxon>
        <taxon>Oleomonas</taxon>
    </lineage>
</organism>
<dbReference type="InterPro" id="IPR011852">
    <property type="entry name" value="TRAP_TAXI"/>
</dbReference>
<evidence type="ECO:0000313" key="2">
    <source>
        <dbReference type="EMBL" id="RJF89700.1"/>
    </source>
</evidence>
<keyword evidence="3" id="KW-1185">Reference proteome</keyword>
<evidence type="ECO:0000313" key="3">
    <source>
        <dbReference type="Proteomes" id="UP000284605"/>
    </source>
</evidence>
<protein>
    <submittedName>
        <fullName evidence="2">TAXI family TRAP transporter solute-binding subunit</fullName>
    </submittedName>
</protein>
<dbReference type="SUPFAM" id="SSF53850">
    <property type="entry name" value="Periplasmic binding protein-like II"/>
    <property type="match status" value="1"/>
</dbReference>
<feature type="chain" id="PRO_5019066882" evidence="1">
    <location>
        <begin position="21"/>
        <end position="322"/>
    </location>
</feature>
<evidence type="ECO:0000256" key="1">
    <source>
        <dbReference type="SAM" id="SignalP"/>
    </source>
</evidence>
<dbReference type="Proteomes" id="UP000284605">
    <property type="component" value="Unassembled WGS sequence"/>
</dbReference>
<sequence length="322" mass="32662">MRRLFAGVFTVLALMGAAGAAHSEDARYFKIATAGTAGSYFPVGTIIATASSTPTLVVNAVASNGSFANVEALAAGSVDSAFVQADVAHWAVTGTGAFEAKGKRESLRAIAALYPEAVHLVVRKASGIASFADLAGHHVAIDEPGSGTLVDVRLILAAHGLSERDFTAEYFKPDLAAQMVAAGQLDGFFYVGGAPDGAIAALAAKVAGTPAEITLVPINGSGAKGLMADNPFFTAAIIPAGAYPGVAETHTVAVRALWLTTAATPDDVVETITAALFSEATLKALAAHPQGAQITLEHAQDGLTVPLHPGAKAFYAKAGILK</sequence>
<dbReference type="PANTHER" id="PTHR42941:SF1">
    <property type="entry name" value="SLL1037 PROTEIN"/>
    <property type="match status" value="1"/>
</dbReference>
<keyword evidence="1" id="KW-0732">Signal</keyword>
<dbReference type="Gene3D" id="3.40.190.10">
    <property type="entry name" value="Periplasmic binding protein-like II"/>
    <property type="match status" value="2"/>
</dbReference>
<dbReference type="EMBL" id="QYUK01000011">
    <property type="protein sequence ID" value="RJF89700.1"/>
    <property type="molecule type" value="Genomic_DNA"/>
</dbReference>
<dbReference type="OrthoDB" id="8477520at2"/>
<dbReference type="NCBIfam" id="TIGR02122">
    <property type="entry name" value="TRAP_TAXI"/>
    <property type="match status" value="1"/>
</dbReference>
<proteinExistence type="predicted"/>
<dbReference type="AlphaFoldDB" id="A0A418WI85"/>
<name>A0A418WI85_9PROT</name>
<gene>
    <name evidence="2" type="ORF">D3874_24280</name>
</gene>
<feature type="signal peptide" evidence="1">
    <location>
        <begin position="1"/>
        <end position="20"/>
    </location>
</feature>
<dbReference type="Pfam" id="PF16868">
    <property type="entry name" value="NMT1_3"/>
    <property type="match status" value="1"/>
</dbReference>
<dbReference type="PANTHER" id="PTHR42941">
    <property type="entry name" value="SLL1037 PROTEIN"/>
    <property type="match status" value="1"/>
</dbReference>
<accession>A0A418WI85</accession>
<reference evidence="2 3" key="1">
    <citation type="submission" date="2018-09" db="EMBL/GenBank/DDBJ databases">
        <authorList>
            <person name="Zhu H."/>
        </authorList>
    </citation>
    <scope>NUCLEOTIDE SEQUENCE [LARGE SCALE GENOMIC DNA]</scope>
    <source>
        <strain evidence="2 3">K1W22B-8</strain>
    </source>
</reference>
<dbReference type="RefSeq" id="WP_119781842.1">
    <property type="nucleotide sequence ID" value="NZ_QYUK01000011.1"/>
</dbReference>
<comment type="caution">
    <text evidence="2">The sequence shown here is derived from an EMBL/GenBank/DDBJ whole genome shotgun (WGS) entry which is preliminary data.</text>
</comment>
<dbReference type="CDD" id="cd13520">
    <property type="entry name" value="PBP2_TAXI_TRAP"/>
    <property type="match status" value="1"/>
</dbReference>